<proteinExistence type="predicted"/>
<accession>A0A380FYS0</accession>
<dbReference type="EMBL" id="UHDO01000001">
    <property type="protein sequence ID" value="SUM43692.1"/>
    <property type="molecule type" value="Genomic_DNA"/>
</dbReference>
<evidence type="ECO:0000313" key="1">
    <source>
        <dbReference type="EMBL" id="SUM43692.1"/>
    </source>
</evidence>
<protein>
    <submittedName>
        <fullName evidence="1">Uncharacterized protein</fullName>
    </submittedName>
</protein>
<name>A0A380FYS0_9STAP</name>
<dbReference type="AlphaFoldDB" id="A0A380FYS0"/>
<organism evidence="1 2">
    <name type="scientific">Staphylococcus petrasii</name>
    <dbReference type="NCBI Taxonomy" id="1276936"/>
    <lineage>
        <taxon>Bacteria</taxon>
        <taxon>Bacillati</taxon>
        <taxon>Bacillota</taxon>
        <taxon>Bacilli</taxon>
        <taxon>Bacillales</taxon>
        <taxon>Staphylococcaceae</taxon>
        <taxon>Staphylococcus</taxon>
    </lineage>
</organism>
<reference evidence="1 2" key="1">
    <citation type="submission" date="2018-06" db="EMBL/GenBank/DDBJ databases">
        <authorList>
            <consortium name="Pathogen Informatics"/>
            <person name="Doyle S."/>
        </authorList>
    </citation>
    <scope>NUCLEOTIDE SEQUENCE [LARGE SCALE GENOMIC DNA]</scope>
    <source>
        <strain evidence="1 2">NCTC13830</strain>
    </source>
</reference>
<evidence type="ECO:0000313" key="2">
    <source>
        <dbReference type="Proteomes" id="UP000254047"/>
    </source>
</evidence>
<sequence>MELIGKIISFTMETISNWLGSNDLIKDIKNGKSKKN</sequence>
<gene>
    <name evidence="1" type="ORF">NCTC13830_01141</name>
</gene>
<dbReference type="Proteomes" id="UP000254047">
    <property type="component" value="Unassembled WGS sequence"/>
</dbReference>